<proteinExistence type="predicted"/>
<reference evidence="1 2" key="1">
    <citation type="journal article" date="2011" name="Front. Microbiol.">
        <title>Genomic signatures of strain selection and enhancement in Bacillus atrophaeus var. globigii, a historical biowarfare simulant.</title>
        <authorList>
            <person name="Gibbons H.S."/>
            <person name="Broomall S.M."/>
            <person name="McNew L.A."/>
            <person name="Daligault H."/>
            <person name="Chapman C."/>
            <person name="Bruce D."/>
            <person name="Karavis M."/>
            <person name="Krepps M."/>
            <person name="McGregor P.A."/>
            <person name="Hong C."/>
            <person name="Park K.H."/>
            <person name="Akmal A."/>
            <person name="Feldman A."/>
            <person name="Lin J.S."/>
            <person name="Chang W.E."/>
            <person name="Higgs B.W."/>
            <person name="Demirev P."/>
            <person name="Lindquist J."/>
            <person name="Liem A."/>
            <person name="Fochler E."/>
            <person name="Read T.D."/>
            <person name="Tapia R."/>
            <person name="Johnson S."/>
            <person name="Bishop-Lilly K.A."/>
            <person name="Detter C."/>
            <person name="Han C."/>
            <person name="Sozhamannan S."/>
            <person name="Rosenzweig C.N."/>
            <person name="Skowronski E.W."/>
        </authorList>
    </citation>
    <scope>NUCLEOTIDE SEQUENCE [LARGE SCALE GENOMIC DNA]</scope>
    <source>
        <strain evidence="1 2">1942</strain>
    </source>
</reference>
<sequence>MLFHKIIYFHTKRKKMLALSKNYDKRPIALFLNLHL</sequence>
<gene>
    <name evidence="1" type="ordered locus">BATR1942_02835</name>
</gene>
<evidence type="ECO:0000313" key="1">
    <source>
        <dbReference type="EMBL" id="ADP31523.1"/>
    </source>
</evidence>
<keyword evidence="2" id="KW-1185">Reference proteome</keyword>
<evidence type="ECO:0000313" key="2">
    <source>
        <dbReference type="Proteomes" id="UP000006867"/>
    </source>
</evidence>
<name>A0ABM5LUW9_BACA1</name>
<organism evidence="1 2">
    <name type="scientific">Bacillus atrophaeus (strain 1942)</name>
    <dbReference type="NCBI Taxonomy" id="720555"/>
    <lineage>
        <taxon>Bacteria</taxon>
        <taxon>Bacillati</taxon>
        <taxon>Bacillota</taxon>
        <taxon>Bacilli</taxon>
        <taxon>Bacillales</taxon>
        <taxon>Bacillaceae</taxon>
        <taxon>Bacillus</taxon>
    </lineage>
</organism>
<dbReference type="Proteomes" id="UP000006867">
    <property type="component" value="Chromosome"/>
</dbReference>
<accession>A0ABM5LUW9</accession>
<dbReference type="EMBL" id="CP002207">
    <property type="protein sequence ID" value="ADP31523.1"/>
    <property type="molecule type" value="Genomic_DNA"/>
</dbReference>
<protein>
    <submittedName>
        <fullName evidence="1">Uncharacterized protein</fullName>
    </submittedName>
</protein>